<name>L9VYB0_9EURY</name>
<reference evidence="1 2" key="1">
    <citation type="journal article" date="2014" name="PLoS Genet.">
        <title>Phylogenetically driven sequencing of extremely halophilic archaea reveals strategies for static and dynamic osmo-response.</title>
        <authorList>
            <person name="Becker E.A."/>
            <person name="Seitzer P.M."/>
            <person name="Tritt A."/>
            <person name="Larsen D."/>
            <person name="Krusor M."/>
            <person name="Yao A.I."/>
            <person name="Wu D."/>
            <person name="Madern D."/>
            <person name="Eisen J.A."/>
            <person name="Darling A.E."/>
            <person name="Facciotti M.T."/>
        </authorList>
    </citation>
    <scope>NUCLEOTIDE SEQUENCE [LARGE SCALE GENOMIC DNA]</scope>
    <source>
        <strain evidence="1 2">GA33</strain>
    </source>
</reference>
<evidence type="ECO:0000313" key="1">
    <source>
        <dbReference type="EMBL" id="ELY41987.1"/>
    </source>
</evidence>
<accession>L9VYB0</accession>
<protein>
    <submittedName>
        <fullName evidence="1">Uncharacterized protein</fullName>
    </submittedName>
</protein>
<comment type="caution">
    <text evidence="1">The sequence shown here is derived from an EMBL/GenBank/DDBJ whole genome shotgun (WGS) entry which is preliminary data.</text>
</comment>
<dbReference type="STRING" id="1114856.GCA_000383975_00684"/>
<sequence length="74" mass="8222">MIRGRWAVTRGRVTVSSGSVPFAFLIHAKTVRAVYYSQNKRLHHAHPLVRGSAVGESAVQKVRVDIADSGLYWC</sequence>
<dbReference type="EMBL" id="AOHW01000024">
    <property type="protein sequence ID" value="ELY41987.1"/>
    <property type="molecule type" value="Genomic_DNA"/>
</dbReference>
<evidence type="ECO:0000313" key="2">
    <source>
        <dbReference type="Proteomes" id="UP000011599"/>
    </source>
</evidence>
<dbReference type="AlphaFoldDB" id="L9VYB0"/>
<organism evidence="1 2">
    <name type="scientific">Natronorubrum tibetense GA33</name>
    <dbReference type="NCBI Taxonomy" id="1114856"/>
    <lineage>
        <taxon>Archaea</taxon>
        <taxon>Methanobacteriati</taxon>
        <taxon>Methanobacteriota</taxon>
        <taxon>Stenosarchaea group</taxon>
        <taxon>Halobacteria</taxon>
        <taxon>Halobacteriales</taxon>
        <taxon>Natrialbaceae</taxon>
        <taxon>Natronorubrum</taxon>
    </lineage>
</organism>
<proteinExistence type="predicted"/>
<keyword evidence="2" id="KW-1185">Reference proteome</keyword>
<gene>
    <name evidence="1" type="ORF">C496_08034</name>
</gene>
<dbReference type="Proteomes" id="UP000011599">
    <property type="component" value="Unassembled WGS sequence"/>
</dbReference>